<sequence>MHDNFELLNDIDANMYIISADKPEEQAELYNGLEELFSYSLPFISDPEFKIIDPFNMKNNDVPYRGYALLDTDGNFVFHTVNDHWGEELEKTVAEIKEEIQGLK</sequence>
<keyword evidence="2" id="KW-1185">Reference proteome</keyword>
<name>A0ABR9QKR0_9BACI</name>
<dbReference type="SUPFAM" id="SSF52833">
    <property type="entry name" value="Thioredoxin-like"/>
    <property type="match status" value="1"/>
</dbReference>
<protein>
    <submittedName>
        <fullName evidence="1">Redoxin domain-containing protein</fullName>
    </submittedName>
</protein>
<dbReference type="EMBL" id="JADCLJ010000020">
    <property type="protein sequence ID" value="MBE4909090.1"/>
    <property type="molecule type" value="Genomic_DNA"/>
</dbReference>
<gene>
    <name evidence="1" type="ORF">IMZ08_13555</name>
</gene>
<dbReference type="Proteomes" id="UP001516662">
    <property type="component" value="Unassembled WGS sequence"/>
</dbReference>
<comment type="caution">
    <text evidence="1">The sequence shown here is derived from an EMBL/GenBank/DDBJ whole genome shotgun (WGS) entry which is preliminary data.</text>
</comment>
<dbReference type="Gene3D" id="3.40.30.10">
    <property type="entry name" value="Glutaredoxin"/>
    <property type="match status" value="1"/>
</dbReference>
<reference evidence="1 2" key="1">
    <citation type="submission" date="2020-10" db="EMBL/GenBank/DDBJ databases">
        <title>Bacillus sp. HD4P25, an endophyte from a halophyte.</title>
        <authorList>
            <person name="Sun J.-Q."/>
        </authorList>
    </citation>
    <scope>NUCLEOTIDE SEQUENCE [LARGE SCALE GENOMIC DNA]</scope>
    <source>
        <strain evidence="1 2">YIM 93174</strain>
    </source>
</reference>
<proteinExistence type="predicted"/>
<accession>A0ABR9QKR0</accession>
<evidence type="ECO:0000313" key="1">
    <source>
        <dbReference type="EMBL" id="MBE4909090.1"/>
    </source>
</evidence>
<evidence type="ECO:0000313" key="2">
    <source>
        <dbReference type="Proteomes" id="UP001516662"/>
    </source>
</evidence>
<dbReference type="InterPro" id="IPR036249">
    <property type="entry name" value="Thioredoxin-like_sf"/>
</dbReference>
<organism evidence="1 2">
    <name type="scientific">Litchfieldia luteola</name>
    <dbReference type="NCBI Taxonomy" id="682179"/>
    <lineage>
        <taxon>Bacteria</taxon>
        <taxon>Bacillati</taxon>
        <taxon>Bacillota</taxon>
        <taxon>Bacilli</taxon>
        <taxon>Bacillales</taxon>
        <taxon>Bacillaceae</taxon>
        <taxon>Litchfieldia</taxon>
    </lineage>
</organism>